<dbReference type="Gene3D" id="2.60.40.10">
    <property type="entry name" value="Immunoglobulins"/>
    <property type="match status" value="1"/>
</dbReference>
<dbReference type="SUPFAM" id="SSF81296">
    <property type="entry name" value="E set domains"/>
    <property type="match status" value="1"/>
</dbReference>
<dbReference type="CDD" id="cd11325">
    <property type="entry name" value="AmyAc_GTHase"/>
    <property type="match status" value="1"/>
</dbReference>
<evidence type="ECO:0000256" key="13">
    <source>
        <dbReference type="NCBIfam" id="TIGR02402"/>
    </source>
</evidence>
<dbReference type="AlphaFoldDB" id="A0A2W5VXT6"/>
<evidence type="ECO:0000256" key="10">
    <source>
        <dbReference type="ARBA" id="ARBA00032057"/>
    </source>
</evidence>
<name>A0A2W5VXT6_9BACT</name>
<dbReference type="PANTHER" id="PTHR43651">
    <property type="entry name" value="1,4-ALPHA-GLUCAN-BRANCHING ENZYME"/>
    <property type="match status" value="1"/>
</dbReference>
<dbReference type="NCBIfam" id="TIGR02402">
    <property type="entry name" value="trehalose_TreZ"/>
    <property type="match status" value="1"/>
</dbReference>
<comment type="subcellular location">
    <subcellularLocation>
        <location evidence="1 15">Cytoplasm</location>
    </subcellularLocation>
</comment>
<evidence type="ECO:0000256" key="9">
    <source>
        <dbReference type="ARBA" id="ARBA00023295"/>
    </source>
</evidence>
<dbReference type="Pfam" id="PF02922">
    <property type="entry name" value="CBM_48"/>
    <property type="match status" value="1"/>
</dbReference>
<evidence type="ECO:0000256" key="11">
    <source>
        <dbReference type="ARBA" id="ARBA00033284"/>
    </source>
</evidence>
<comment type="similarity">
    <text evidence="3 14">Belongs to the glycosyl hydrolase 13 family.</text>
</comment>
<comment type="catalytic activity">
    <reaction evidence="12 14">
        <text>hydrolysis of (1-&gt;4)-alpha-D-glucosidic linkage in 4-alpha-D-[(1-&gt;4)-alpha-D-glucanosyl]n trehalose to yield trehalose and (1-&gt;4)-alpha-D-glucan.</text>
        <dbReference type="EC" id="3.2.1.141"/>
    </reaction>
</comment>
<evidence type="ECO:0000256" key="3">
    <source>
        <dbReference type="ARBA" id="ARBA00008061"/>
    </source>
</evidence>
<dbReference type="InterPro" id="IPR013783">
    <property type="entry name" value="Ig-like_fold"/>
</dbReference>
<dbReference type="EC" id="3.2.1.141" evidence="4 13"/>
<evidence type="ECO:0000313" key="19">
    <source>
        <dbReference type="Proteomes" id="UP000249061"/>
    </source>
</evidence>
<dbReference type="Pfam" id="PF11941">
    <property type="entry name" value="DUF3459"/>
    <property type="match status" value="1"/>
</dbReference>
<accession>A0A2W5VXT6</accession>
<evidence type="ECO:0000256" key="14">
    <source>
        <dbReference type="PIRNR" id="PIRNR006337"/>
    </source>
</evidence>
<sequence length="624" mass="68703">MANVTSSGAVLSESRDHWGAVVTDEGTVFRVWAPKRAKVEVLLNRGAGVERHALVGKNGVFSGTFEAPAGTRYRFELDGGEAFPDPCSRWQPEGPHGPSEVVDPRTFKWTDASWPGVGAKNHVVYELHVGAFTKEGTYDALINKLPYLKSLGVTLLELMPLNGFPGNYNWGYDGVNLWAPNRTYGSPDQLRAFVDAAHAHGLGVVLDVVYNHFGPDGNYLPQFSDTWFNSERPADWGAAVNFDGPGASGVRTFVAQNAAMWVREYHFDGLRLDATQNLFDDSPRHIVADITEAARAAAGARNVWLVGEADHQERKLVQPINDGGANLDAIWVDDFHHASRVAATGEAEGYLQDYDGSARELVSLALRNSLYAGQHFAFSKHQRGTDLRRTEPHRVVFALQNHDQVSVGLRAERLHRLAGEATARALGVLHLLLPQTPMLFMGQECFADTPFPWFVDHNAELQPLVTEGRAEFLSKFASVKSAIAQGILPTAPIDGFEKARLKWDEKPHIFSLHQDLIALRKKTALINSPRRDQFDAAVLSDRELVLRWFADDGADLLLLFSLGADRDLTPCSEPLLAPPRGSRWKFVLSSEDARFGGRGVISIPDGAGAWRLQGRCATLLQAHS</sequence>
<evidence type="ECO:0000256" key="5">
    <source>
        <dbReference type="ARBA" id="ARBA00015938"/>
    </source>
</evidence>
<dbReference type="CDD" id="cd02853">
    <property type="entry name" value="E_set_MTHase_like_N"/>
    <property type="match status" value="1"/>
</dbReference>
<dbReference type="SUPFAM" id="SSF51445">
    <property type="entry name" value="(Trans)glycosidases"/>
    <property type="match status" value="1"/>
</dbReference>
<keyword evidence="8" id="KW-0119">Carbohydrate metabolism</keyword>
<dbReference type="InterPro" id="IPR004193">
    <property type="entry name" value="Glyco_hydro_13_N"/>
</dbReference>
<evidence type="ECO:0000256" key="16">
    <source>
        <dbReference type="PIRSR" id="PIRSR006337-3"/>
    </source>
</evidence>
<evidence type="ECO:0000256" key="15">
    <source>
        <dbReference type="PIRSR" id="PIRSR006337-1"/>
    </source>
</evidence>
<dbReference type="SMART" id="SM00642">
    <property type="entry name" value="Aamy"/>
    <property type="match status" value="1"/>
</dbReference>
<protein>
    <recommendedName>
        <fullName evidence="5 13">Malto-oligosyltrehalose trehalohydrolase</fullName>
        <shortName evidence="14">MTHase</shortName>
        <ecNumber evidence="4 13">3.2.1.141</ecNumber>
    </recommendedName>
    <alternativeName>
        <fullName evidence="11 14">4-alpha-D-((1-&gt;4)-alpha-D-glucano)trehalose trehalohydrolase</fullName>
    </alternativeName>
    <alternativeName>
        <fullName evidence="10 14">Maltooligosyl trehalose trehalohydrolase</fullName>
    </alternativeName>
</protein>
<comment type="pathway">
    <text evidence="2 14">Glycan biosynthesis; trehalose biosynthesis.</text>
</comment>
<feature type="active site" description="Proton donor" evidence="15">
    <location>
        <position position="308"/>
    </location>
</feature>
<keyword evidence="7 14" id="KW-0378">Hydrolase</keyword>
<dbReference type="PANTHER" id="PTHR43651:SF11">
    <property type="entry name" value="MALTO-OLIGOSYLTREHALOSE TREHALOHYDROLASE"/>
    <property type="match status" value="1"/>
</dbReference>
<evidence type="ECO:0000256" key="6">
    <source>
        <dbReference type="ARBA" id="ARBA00022490"/>
    </source>
</evidence>
<organism evidence="18 19">
    <name type="scientific">Archangium gephyra</name>
    <dbReference type="NCBI Taxonomy" id="48"/>
    <lineage>
        <taxon>Bacteria</taxon>
        <taxon>Pseudomonadati</taxon>
        <taxon>Myxococcota</taxon>
        <taxon>Myxococcia</taxon>
        <taxon>Myxococcales</taxon>
        <taxon>Cystobacterineae</taxon>
        <taxon>Archangiaceae</taxon>
        <taxon>Archangium</taxon>
    </lineage>
</organism>
<reference evidence="18 19" key="1">
    <citation type="submission" date="2017-08" db="EMBL/GenBank/DDBJ databases">
        <title>Infants hospitalized years apart are colonized by the same room-sourced microbial strains.</title>
        <authorList>
            <person name="Brooks B."/>
            <person name="Olm M.R."/>
            <person name="Firek B.A."/>
            <person name="Baker R."/>
            <person name="Thomas B.C."/>
            <person name="Morowitz M.J."/>
            <person name="Banfield J.F."/>
        </authorList>
    </citation>
    <scope>NUCLEOTIDE SEQUENCE [LARGE SCALE GENOMIC DNA]</scope>
    <source>
        <strain evidence="18">S2_003_000_R2_14</strain>
    </source>
</reference>
<feature type="site" description="Transition state stabilizer" evidence="16">
    <location>
        <position position="403"/>
    </location>
</feature>
<feature type="domain" description="Glycosyl hydrolase family 13 catalytic" evidence="17">
    <location>
        <begin position="126"/>
        <end position="469"/>
    </location>
</feature>
<dbReference type="InterPro" id="IPR014756">
    <property type="entry name" value="Ig_E-set"/>
</dbReference>
<proteinExistence type="inferred from homology"/>
<evidence type="ECO:0000256" key="7">
    <source>
        <dbReference type="ARBA" id="ARBA00022801"/>
    </source>
</evidence>
<evidence type="ECO:0000259" key="17">
    <source>
        <dbReference type="SMART" id="SM00642"/>
    </source>
</evidence>
<evidence type="ECO:0000256" key="2">
    <source>
        <dbReference type="ARBA" id="ARBA00005199"/>
    </source>
</evidence>
<dbReference type="InterPro" id="IPR017853">
    <property type="entry name" value="GH"/>
</dbReference>
<dbReference type="Pfam" id="PF00128">
    <property type="entry name" value="Alpha-amylase"/>
    <property type="match status" value="1"/>
</dbReference>
<dbReference type="InterPro" id="IPR022567">
    <property type="entry name" value="DUF3459"/>
</dbReference>
<evidence type="ECO:0000256" key="8">
    <source>
        <dbReference type="ARBA" id="ARBA00023277"/>
    </source>
</evidence>
<keyword evidence="6" id="KW-0963">Cytoplasm</keyword>
<dbReference type="Proteomes" id="UP000249061">
    <property type="component" value="Unassembled WGS sequence"/>
</dbReference>
<comment type="caution">
    <text evidence="18">The sequence shown here is derived from an EMBL/GenBank/DDBJ whole genome shotgun (WGS) entry which is preliminary data.</text>
</comment>
<dbReference type="PIRSF" id="PIRSF006337">
    <property type="entry name" value="Trehalose_TreZ"/>
    <property type="match status" value="1"/>
</dbReference>
<feature type="active site" description="Nucleophile" evidence="15">
    <location>
        <position position="273"/>
    </location>
</feature>
<dbReference type="UniPathway" id="UPA00299"/>
<dbReference type="GO" id="GO:0005737">
    <property type="term" value="C:cytoplasm"/>
    <property type="evidence" value="ECO:0007669"/>
    <property type="project" value="UniProtKB-SubCell"/>
</dbReference>
<evidence type="ECO:0000256" key="4">
    <source>
        <dbReference type="ARBA" id="ARBA00012268"/>
    </source>
</evidence>
<gene>
    <name evidence="18" type="primary">treZ</name>
    <name evidence="18" type="ORF">DI536_08615</name>
</gene>
<keyword evidence="9 14" id="KW-0326">Glycosidase</keyword>
<dbReference type="Gene3D" id="3.20.20.80">
    <property type="entry name" value="Glycosidases"/>
    <property type="match status" value="1"/>
</dbReference>
<dbReference type="Gene3D" id="1.10.10.760">
    <property type="entry name" value="E-set domains of sugar-utilizing enzymes"/>
    <property type="match status" value="1"/>
</dbReference>
<evidence type="ECO:0000256" key="1">
    <source>
        <dbReference type="ARBA" id="ARBA00004496"/>
    </source>
</evidence>
<evidence type="ECO:0000256" key="12">
    <source>
        <dbReference type="ARBA" id="ARBA00034013"/>
    </source>
</evidence>
<dbReference type="GO" id="GO:0005992">
    <property type="term" value="P:trehalose biosynthetic process"/>
    <property type="evidence" value="ECO:0007669"/>
    <property type="project" value="UniProtKB-UniRule"/>
</dbReference>
<dbReference type="GO" id="GO:0033942">
    <property type="term" value="F:4-alpha-D-(1-&gt;4)-alpha-D-glucanotrehalose trehalohydrolase activity"/>
    <property type="evidence" value="ECO:0007669"/>
    <property type="project" value="UniProtKB-EC"/>
</dbReference>
<dbReference type="EMBL" id="QFQP01000005">
    <property type="protein sequence ID" value="PZR15501.1"/>
    <property type="molecule type" value="Genomic_DNA"/>
</dbReference>
<dbReference type="InterPro" id="IPR012768">
    <property type="entry name" value="Trehalose_TreZ"/>
</dbReference>
<evidence type="ECO:0000313" key="18">
    <source>
        <dbReference type="EMBL" id="PZR15501.1"/>
    </source>
</evidence>
<dbReference type="InterPro" id="IPR006047">
    <property type="entry name" value="GH13_cat_dom"/>
</dbReference>
<dbReference type="InterPro" id="IPR044901">
    <property type="entry name" value="Trehalose_TreZ_E-set_sf"/>
</dbReference>